<comment type="caution">
    <text evidence="3">The sequence shown here is derived from an EMBL/GenBank/DDBJ whole genome shotgun (WGS) entry which is preliminary data.</text>
</comment>
<evidence type="ECO:0000256" key="2">
    <source>
        <dbReference type="SAM" id="Phobius"/>
    </source>
</evidence>
<dbReference type="Proteomes" id="UP000237662">
    <property type="component" value="Unassembled WGS sequence"/>
</dbReference>
<gene>
    <name evidence="3" type="ORF">CLV84_2041</name>
</gene>
<keyword evidence="4" id="KW-1185">Reference proteome</keyword>
<sequence>MTAICLITTAATVKRHPDLPDLQEDPSLHPTAAGENHPVQEMPLPAASSLLRSVYQEQYQREVRASRRVVMWATILSIGLAISLALLLYRLLIIGTIL</sequence>
<evidence type="ECO:0000256" key="1">
    <source>
        <dbReference type="SAM" id="MobiDB-lite"/>
    </source>
</evidence>
<name>A0A2S6I238_9BACT</name>
<reference evidence="3 4" key="1">
    <citation type="submission" date="2018-02" db="EMBL/GenBank/DDBJ databases">
        <title>Genomic Encyclopedia of Archaeal and Bacterial Type Strains, Phase II (KMG-II): from individual species to whole genera.</title>
        <authorList>
            <person name="Goeker M."/>
        </authorList>
    </citation>
    <scope>NUCLEOTIDE SEQUENCE [LARGE SCALE GENOMIC DNA]</scope>
    <source>
        <strain evidence="3 4">DSM 29526</strain>
    </source>
</reference>
<organism evidence="3 4">
    <name type="scientific">Neolewinella xylanilytica</name>
    <dbReference type="NCBI Taxonomy" id="1514080"/>
    <lineage>
        <taxon>Bacteria</taxon>
        <taxon>Pseudomonadati</taxon>
        <taxon>Bacteroidota</taxon>
        <taxon>Saprospiria</taxon>
        <taxon>Saprospirales</taxon>
        <taxon>Lewinellaceae</taxon>
        <taxon>Neolewinella</taxon>
    </lineage>
</organism>
<keyword evidence="2" id="KW-1133">Transmembrane helix</keyword>
<dbReference type="AlphaFoldDB" id="A0A2S6I238"/>
<evidence type="ECO:0000313" key="4">
    <source>
        <dbReference type="Proteomes" id="UP000237662"/>
    </source>
</evidence>
<evidence type="ECO:0000313" key="3">
    <source>
        <dbReference type="EMBL" id="PPK85149.1"/>
    </source>
</evidence>
<accession>A0A2S6I238</accession>
<feature type="transmembrane region" description="Helical" evidence="2">
    <location>
        <begin position="69"/>
        <end position="92"/>
    </location>
</feature>
<dbReference type="EMBL" id="PTJC01000006">
    <property type="protein sequence ID" value="PPK85149.1"/>
    <property type="molecule type" value="Genomic_DNA"/>
</dbReference>
<keyword evidence="2" id="KW-0812">Transmembrane</keyword>
<proteinExistence type="predicted"/>
<feature type="region of interest" description="Disordered" evidence="1">
    <location>
        <begin position="16"/>
        <end position="39"/>
    </location>
</feature>
<protein>
    <submittedName>
        <fullName evidence="3">Uncharacterized protein</fullName>
    </submittedName>
</protein>
<keyword evidence="2" id="KW-0472">Membrane</keyword>